<evidence type="ECO:0000313" key="14">
    <source>
        <dbReference type="EMBL" id="SSA42488.1"/>
    </source>
</evidence>
<evidence type="ECO:0000256" key="7">
    <source>
        <dbReference type="ARBA" id="ARBA00023274"/>
    </source>
</evidence>
<keyword evidence="4 10" id="KW-0699">rRNA-binding</keyword>
<keyword evidence="6 10" id="KW-0689">Ribosomal protein</keyword>
<dbReference type="GO" id="GO:0022625">
    <property type="term" value="C:cytosolic large ribosomal subunit"/>
    <property type="evidence" value="ECO:0007669"/>
    <property type="project" value="TreeGrafter"/>
</dbReference>
<evidence type="ECO:0000256" key="8">
    <source>
        <dbReference type="ARBA" id="ARBA00025084"/>
    </source>
</evidence>
<organism evidence="14 15">
    <name type="scientific">Georgenia satyanarayanai</name>
    <dbReference type="NCBI Taxonomy" id="860221"/>
    <lineage>
        <taxon>Bacteria</taxon>
        <taxon>Bacillati</taxon>
        <taxon>Actinomycetota</taxon>
        <taxon>Actinomycetes</taxon>
        <taxon>Micrococcales</taxon>
        <taxon>Bogoriellaceae</taxon>
        <taxon>Georgenia</taxon>
    </lineage>
</organism>
<dbReference type="InterPro" id="IPR018260">
    <property type="entry name" value="Ribosomal_uL22_CS"/>
</dbReference>
<dbReference type="InterPro" id="IPR001063">
    <property type="entry name" value="Ribosomal_uL22"/>
</dbReference>
<evidence type="ECO:0000256" key="1">
    <source>
        <dbReference type="ARBA" id="ARBA00003478"/>
    </source>
</evidence>
<dbReference type="OrthoDB" id="9805969at2"/>
<evidence type="ECO:0000256" key="3">
    <source>
        <dbReference type="ARBA" id="ARBA00011838"/>
    </source>
</evidence>
<keyword evidence="7 10" id="KW-0687">Ribonucleoprotein</keyword>
<dbReference type="GO" id="GO:0003735">
    <property type="term" value="F:structural constituent of ribosome"/>
    <property type="evidence" value="ECO:0007669"/>
    <property type="project" value="InterPro"/>
</dbReference>
<evidence type="ECO:0000256" key="10">
    <source>
        <dbReference type="HAMAP-Rule" id="MF_01331"/>
    </source>
</evidence>
<comment type="function">
    <text evidence="1 10">The globular domain of the protein is located near the polypeptide exit tunnel on the outside of the subunit, while an extended beta-hairpin is found that lines the wall of the exit tunnel in the center of the 70S ribosome.</text>
</comment>
<dbReference type="PANTHER" id="PTHR13501">
    <property type="entry name" value="CHLOROPLAST 50S RIBOSOMAL PROTEIN L22-RELATED"/>
    <property type="match status" value="1"/>
</dbReference>
<evidence type="ECO:0000256" key="2">
    <source>
        <dbReference type="ARBA" id="ARBA00009451"/>
    </source>
</evidence>
<dbReference type="NCBIfam" id="TIGR01044">
    <property type="entry name" value="rplV_bact"/>
    <property type="match status" value="1"/>
</dbReference>
<reference evidence="14 15" key="1">
    <citation type="submission" date="2016-10" db="EMBL/GenBank/DDBJ databases">
        <authorList>
            <person name="Cai Z."/>
        </authorList>
    </citation>
    <scope>NUCLEOTIDE SEQUENCE [LARGE SCALE GENOMIC DNA]</scope>
    <source>
        <strain evidence="14 15">CGMCC 1.10826</strain>
    </source>
</reference>
<evidence type="ECO:0000256" key="12">
    <source>
        <dbReference type="RuleBase" id="RU004006"/>
    </source>
</evidence>
<dbReference type="CDD" id="cd00336">
    <property type="entry name" value="Ribosomal_L22"/>
    <property type="match status" value="1"/>
</dbReference>
<dbReference type="SUPFAM" id="SSF54843">
    <property type="entry name" value="Ribosomal protein L22"/>
    <property type="match status" value="1"/>
</dbReference>
<dbReference type="Proteomes" id="UP000250222">
    <property type="component" value="Unassembled WGS sequence"/>
</dbReference>
<dbReference type="InterPro" id="IPR036394">
    <property type="entry name" value="Ribosomal_uL22_sf"/>
</dbReference>
<evidence type="ECO:0000256" key="13">
    <source>
        <dbReference type="RuleBase" id="RU004008"/>
    </source>
</evidence>
<gene>
    <name evidence="10" type="primary">rplV</name>
    <name evidence="14" type="ORF">SAMN05216184_106160</name>
</gene>
<proteinExistence type="inferred from homology"/>
<dbReference type="InterPro" id="IPR005727">
    <property type="entry name" value="Ribosomal_uL22_bac/chlpt-type"/>
</dbReference>
<protein>
    <recommendedName>
        <fullName evidence="9 10">Large ribosomal subunit protein uL22</fullName>
    </recommendedName>
</protein>
<comment type="function">
    <text evidence="10 13">This protein binds specifically to 23S rRNA; its binding is stimulated by other ribosomal proteins, e.g., L4, L17, and L20. It is important during the early stages of 50S assembly. It makes multiple contacts with different domains of the 23S rRNA in the assembled 50S subunit and ribosome.</text>
</comment>
<evidence type="ECO:0000256" key="9">
    <source>
        <dbReference type="ARBA" id="ARBA00035207"/>
    </source>
</evidence>
<evidence type="ECO:0000256" key="4">
    <source>
        <dbReference type="ARBA" id="ARBA00022730"/>
    </source>
</evidence>
<dbReference type="Gene3D" id="3.90.470.10">
    <property type="entry name" value="Ribosomal protein L22/L17"/>
    <property type="match status" value="1"/>
</dbReference>
<name>A0A2Y9AGT5_9MICO</name>
<comment type="function">
    <text evidence="8">This protein binds specifically to 23S rRNA; its binding is stimulated by other ribosomal proteins, e.g. L4, L17, and L20. It is important during the early stages of 50S assembly. It makes multiple contacts with different domains of the 23S rRNA in the assembled 50S subunit and ribosome.</text>
</comment>
<comment type="similarity">
    <text evidence="2 10 11">Belongs to the universal ribosomal protein uL22 family.</text>
</comment>
<dbReference type="RefSeq" id="WP_110852534.1">
    <property type="nucleotide sequence ID" value="NZ_JAMBNZ010000004.1"/>
</dbReference>
<evidence type="ECO:0000256" key="5">
    <source>
        <dbReference type="ARBA" id="ARBA00022884"/>
    </source>
</evidence>
<dbReference type="Pfam" id="PF00237">
    <property type="entry name" value="Ribosomal_L22"/>
    <property type="match status" value="1"/>
</dbReference>
<accession>A0A2Y9AGT5</accession>
<dbReference type="AlphaFoldDB" id="A0A2Y9AGT5"/>
<dbReference type="GO" id="GO:0019843">
    <property type="term" value="F:rRNA binding"/>
    <property type="evidence" value="ECO:0007669"/>
    <property type="project" value="UniProtKB-UniRule"/>
</dbReference>
<comment type="subunit">
    <text evidence="3 10 12">Part of the 50S ribosomal subunit.</text>
</comment>
<evidence type="ECO:0000256" key="6">
    <source>
        <dbReference type="ARBA" id="ARBA00022980"/>
    </source>
</evidence>
<keyword evidence="15" id="KW-1185">Reference proteome</keyword>
<dbReference type="PANTHER" id="PTHR13501:SF8">
    <property type="entry name" value="LARGE RIBOSOMAL SUBUNIT PROTEIN UL22M"/>
    <property type="match status" value="1"/>
</dbReference>
<dbReference type="InterPro" id="IPR047867">
    <property type="entry name" value="Ribosomal_uL22_bac/org-type"/>
</dbReference>
<dbReference type="PROSITE" id="PS00464">
    <property type="entry name" value="RIBOSOMAL_L22"/>
    <property type="match status" value="1"/>
</dbReference>
<evidence type="ECO:0000256" key="11">
    <source>
        <dbReference type="RuleBase" id="RU004005"/>
    </source>
</evidence>
<sequence length="132" mass="14075">MEAKAQARYVRVTPLKARRVVDTIRGQRASEAVTVLRFAPQAAAETVRKVVESAIANARVKADQAGEAFDENALVISAAFVDEGPTLKRFRPRAKGSASRILKRTSHITVVVGDDSKVGASSSAAGTKGRTR</sequence>
<keyword evidence="5 10" id="KW-0694">RNA-binding</keyword>
<evidence type="ECO:0000313" key="15">
    <source>
        <dbReference type="Proteomes" id="UP000250222"/>
    </source>
</evidence>
<dbReference type="HAMAP" id="MF_01331_B">
    <property type="entry name" value="Ribosomal_uL22_B"/>
    <property type="match status" value="1"/>
</dbReference>
<dbReference type="EMBL" id="UETB01000006">
    <property type="protein sequence ID" value="SSA42488.1"/>
    <property type="molecule type" value="Genomic_DNA"/>
</dbReference>
<dbReference type="GO" id="GO:0006412">
    <property type="term" value="P:translation"/>
    <property type="evidence" value="ECO:0007669"/>
    <property type="project" value="UniProtKB-UniRule"/>
</dbReference>